<dbReference type="EMBL" id="CAACVG010009284">
    <property type="protein sequence ID" value="VEN52770.1"/>
    <property type="molecule type" value="Genomic_DNA"/>
</dbReference>
<evidence type="ECO:0000256" key="1">
    <source>
        <dbReference type="ARBA" id="ARBA00004141"/>
    </source>
</evidence>
<feature type="transmembrane region" description="Helical" evidence="7">
    <location>
        <begin position="257"/>
        <end position="274"/>
    </location>
</feature>
<keyword evidence="5 7" id="KW-1133">Transmembrane helix</keyword>
<dbReference type="PANTHER" id="PTHR10332">
    <property type="entry name" value="EQUILIBRATIVE NUCLEOSIDE TRANSPORTER"/>
    <property type="match status" value="1"/>
</dbReference>
<feature type="transmembrane region" description="Helical" evidence="7">
    <location>
        <begin position="75"/>
        <end position="97"/>
    </location>
</feature>
<evidence type="ECO:0000256" key="7">
    <source>
        <dbReference type="SAM" id="Phobius"/>
    </source>
</evidence>
<feature type="transmembrane region" description="Helical" evidence="7">
    <location>
        <begin position="32"/>
        <end position="55"/>
    </location>
</feature>
<dbReference type="SUPFAM" id="SSF103473">
    <property type="entry name" value="MFS general substrate transporter"/>
    <property type="match status" value="1"/>
</dbReference>
<feature type="transmembrane region" description="Helical" evidence="7">
    <location>
        <begin position="204"/>
        <end position="224"/>
    </location>
</feature>
<dbReference type="PANTHER" id="PTHR10332:SF88">
    <property type="entry name" value="EQUILIBRATIVE NUCLEOSIDE TRANSPORTER 1, ISOFORM A"/>
    <property type="match status" value="1"/>
</dbReference>
<dbReference type="AlphaFoldDB" id="A0A653CYE1"/>
<evidence type="ECO:0000313" key="8">
    <source>
        <dbReference type="EMBL" id="VEN52770.1"/>
    </source>
</evidence>
<dbReference type="InterPro" id="IPR036259">
    <property type="entry name" value="MFS_trans_sf"/>
</dbReference>
<name>A0A653CYE1_CALMS</name>
<keyword evidence="4 7" id="KW-0812">Transmembrane</keyword>
<feature type="non-terminal residue" evidence="8">
    <location>
        <position position="1"/>
    </location>
</feature>
<evidence type="ECO:0000256" key="6">
    <source>
        <dbReference type="ARBA" id="ARBA00023136"/>
    </source>
</evidence>
<dbReference type="Proteomes" id="UP000410492">
    <property type="component" value="Unassembled WGS sequence"/>
</dbReference>
<organism evidence="8 9">
    <name type="scientific">Callosobruchus maculatus</name>
    <name type="common">Southern cowpea weevil</name>
    <name type="synonym">Pulse bruchid</name>
    <dbReference type="NCBI Taxonomy" id="64391"/>
    <lineage>
        <taxon>Eukaryota</taxon>
        <taxon>Metazoa</taxon>
        <taxon>Ecdysozoa</taxon>
        <taxon>Arthropoda</taxon>
        <taxon>Hexapoda</taxon>
        <taxon>Insecta</taxon>
        <taxon>Pterygota</taxon>
        <taxon>Neoptera</taxon>
        <taxon>Endopterygota</taxon>
        <taxon>Coleoptera</taxon>
        <taxon>Polyphaga</taxon>
        <taxon>Cucujiformia</taxon>
        <taxon>Chrysomeloidea</taxon>
        <taxon>Chrysomelidae</taxon>
        <taxon>Bruchinae</taxon>
        <taxon>Bruchini</taxon>
        <taxon>Callosobruchus</taxon>
    </lineage>
</organism>
<reference evidence="8 9" key="1">
    <citation type="submission" date="2019-01" db="EMBL/GenBank/DDBJ databases">
        <authorList>
            <person name="Sayadi A."/>
        </authorList>
    </citation>
    <scope>NUCLEOTIDE SEQUENCE [LARGE SCALE GENOMIC DNA]</scope>
</reference>
<gene>
    <name evidence="8" type="ORF">CALMAC_LOCUS12788</name>
</gene>
<comment type="similarity">
    <text evidence="2">Belongs to the SLC29A/ENT transporter (TC 2.A.57) family.</text>
</comment>
<dbReference type="Pfam" id="PF01733">
    <property type="entry name" value="Nucleoside_tran"/>
    <property type="match status" value="1"/>
</dbReference>
<evidence type="ECO:0000256" key="2">
    <source>
        <dbReference type="ARBA" id="ARBA00007965"/>
    </source>
</evidence>
<sequence>ASLLSQEHAGKLPNKTLLDVPKDRFHLVKILFFFYGLNSMLPMNFFTVANDYWMYKFRNTTYDNWDPYHRTPLQIYYHSVLSIVKAVPMMIVSLLAAKYIHKLHLRPRLLCTTFIACVVFVSLTIFVVIDTDDWQFMFLVIIAIIMTVLSVAGVIYRLSQTRLLARFPILYMKFDMYGSGCSSLFSILLQIVSLSIGNDPISRAFIFFVCGTAVVILTFILALASDHLQFYRYYVGNSLEDTQQPPKKFKELIRSGLCIWPSIVQFLILIGAWMCTASVTNLIVSEHYGNGNPWNAEECKVVRTSFISPGSYIQSTVFFLQRSNGYRKADPNFAST</sequence>
<evidence type="ECO:0000313" key="9">
    <source>
        <dbReference type="Proteomes" id="UP000410492"/>
    </source>
</evidence>
<accession>A0A653CYE1</accession>
<keyword evidence="9" id="KW-1185">Reference proteome</keyword>
<dbReference type="InterPro" id="IPR002259">
    <property type="entry name" value="Eqnu_transpt"/>
</dbReference>
<keyword evidence="6 7" id="KW-0472">Membrane</keyword>
<proteinExistence type="inferred from homology"/>
<evidence type="ECO:0000256" key="3">
    <source>
        <dbReference type="ARBA" id="ARBA00022448"/>
    </source>
</evidence>
<comment type="subcellular location">
    <subcellularLocation>
        <location evidence="1">Membrane</location>
        <topology evidence="1">Multi-pass membrane protein</topology>
    </subcellularLocation>
</comment>
<dbReference type="GO" id="GO:0005886">
    <property type="term" value="C:plasma membrane"/>
    <property type="evidence" value="ECO:0007669"/>
    <property type="project" value="TreeGrafter"/>
</dbReference>
<dbReference type="OrthoDB" id="6699522at2759"/>
<feature type="transmembrane region" description="Helical" evidence="7">
    <location>
        <begin position="109"/>
        <end position="129"/>
    </location>
</feature>
<keyword evidence="3" id="KW-0813">Transport</keyword>
<protein>
    <submittedName>
        <fullName evidence="8">Uncharacterized protein</fullName>
    </submittedName>
</protein>
<evidence type="ECO:0000256" key="4">
    <source>
        <dbReference type="ARBA" id="ARBA00022692"/>
    </source>
</evidence>
<feature type="transmembrane region" description="Helical" evidence="7">
    <location>
        <begin position="135"/>
        <end position="156"/>
    </location>
</feature>
<feature type="transmembrane region" description="Helical" evidence="7">
    <location>
        <begin position="177"/>
        <end position="198"/>
    </location>
</feature>
<evidence type="ECO:0000256" key="5">
    <source>
        <dbReference type="ARBA" id="ARBA00022989"/>
    </source>
</evidence>
<dbReference type="GO" id="GO:0005337">
    <property type="term" value="F:nucleoside transmembrane transporter activity"/>
    <property type="evidence" value="ECO:0007669"/>
    <property type="project" value="InterPro"/>
</dbReference>